<dbReference type="SUPFAM" id="SSF49599">
    <property type="entry name" value="TRAF domain-like"/>
    <property type="match status" value="1"/>
</dbReference>
<protein>
    <recommendedName>
        <fullName evidence="4">RING-type E3 ubiquitin transferase</fullName>
        <ecNumber evidence="4">2.3.2.27</ecNumber>
    </recommendedName>
</protein>
<dbReference type="InterPro" id="IPR018121">
    <property type="entry name" value="7-in-absentia-prot_TRAF-dom"/>
</dbReference>
<evidence type="ECO:0000256" key="9">
    <source>
        <dbReference type="ARBA" id="ARBA00022833"/>
    </source>
</evidence>
<keyword evidence="5" id="KW-0808">Transferase</keyword>
<dbReference type="PANTHER" id="PTHR10315:SF111">
    <property type="entry name" value="E3 UBIQUITIN-PROTEIN LIGASE DIS1"/>
    <property type="match status" value="1"/>
</dbReference>
<organism evidence="13 14">
    <name type="scientific">Hibiscus sabdariffa</name>
    <name type="common">roselle</name>
    <dbReference type="NCBI Taxonomy" id="183260"/>
    <lineage>
        <taxon>Eukaryota</taxon>
        <taxon>Viridiplantae</taxon>
        <taxon>Streptophyta</taxon>
        <taxon>Embryophyta</taxon>
        <taxon>Tracheophyta</taxon>
        <taxon>Spermatophyta</taxon>
        <taxon>Magnoliopsida</taxon>
        <taxon>eudicotyledons</taxon>
        <taxon>Gunneridae</taxon>
        <taxon>Pentapetalae</taxon>
        <taxon>rosids</taxon>
        <taxon>malvids</taxon>
        <taxon>Malvales</taxon>
        <taxon>Malvaceae</taxon>
        <taxon>Malvoideae</taxon>
        <taxon>Hibiscus</taxon>
    </lineage>
</organism>
<name>A0ABR2DU22_9ROSI</name>
<evidence type="ECO:0000259" key="11">
    <source>
        <dbReference type="PROSITE" id="PS50089"/>
    </source>
</evidence>
<dbReference type="EC" id="2.3.2.27" evidence="4"/>
<evidence type="ECO:0000259" key="12">
    <source>
        <dbReference type="PROSITE" id="PS51081"/>
    </source>
</evidence>
<evidence type="ECO:0000256" key="3">
    <source>
        <dbReference type="ARBA" id="ARBA00009119"/>
    </source>
</evidence>
<dbReference type="Gene3D" id="2.60.210.10">
    <property type="entry name" value="Apoptosis, Tumor Necrosis Factor Receptor Associated Protein 2, Chain A"/>
    <property type="match status" value="1"/>
</dbReference>
<dbReference type="Pfam" id="PF21361">
    <property type="entry name" value="Sina_ZnF"/>
    <property type="match status" value="1"/>
</dbReference>
<comment type="catalytic activity">
    <reaction evidence="1">
        <text>S-ubiquitinyl-[E2 ubiquitin-conjugating enzyme]-L-cysteine + [acceptor protein]-L-lysine = [E2 ubiquitin-conjugating enzyme]-L-cysteine + N(6)-ubiquitinyl-[acceptor protein]-L-lysine.</text>
        <dbReference type="EC" id="2.3.2.27"/>
    </reaction>
</comment>
<comment type="caution">
    <text evidence="13">The sequence shown here is derived from an EMBL/GenBank/DDBJ whole genome shotgun (WGS) entry which is preliminary data.</text>
</comment>
<evidence type="ECO:0000256" key="2">
    <source>
        <dbReference type="ARBA" id="ARBA00004906"/>
    </source>
</evidence>
<dbReference type="Gene3D" id="3.30.40.10">
    <property type="entry name" value="Zinc/RING finger domain, C3HC4 (zinc finger)"/>
    <property type="match status" value="2"/>
</dbReference>
<dbReference type="SUPFAM" id="SSF57850">
    <property type="entry name" value="RING/U-box"/>
    <property type="match status" value="1"/>
</dbReference>
<keyword evidence="6" id="KW-0479">Metal-binding</keyword>
<dbReference type="InterPro" id="IPR001841">
    <property type="entry name" value="Znf_RING"/>
</dbReference>
<evidence type="ECO:0000256" key="7">
    <source>
        <dbReference type="ARBA" id="ARBA00022771"/>
    </source>
</evidence>
<keyword evidence="8" id="KW-0833">Ubl conjugation pathway</keyword>
<feature type="domain" description="SIAH-type" evidence="12">
    <location>
        <begin position="75"/>
        <end position="135"/>
    </location>
</feature>
<dbReference type="Pfam" id="PF03145">
    <property type="entry name" value="Sina_TRAF"/>
    <property type="match status" value="1"/>
</dbReference>
<dbReference type="PROSITE" id="PS50089">
    <property type="entry name" value="ZF_RING_2"/>
    <property type="match status" value="1"/>
</dbReference>
<sequence>MGDSESVNSETESSSFRELLECPVCVTPMYPPILQCSNGHALCFSCLPKLQNQCPTCRSKIGPMRCIELEKVAASHELHCKYQNMGCTAIYPYRSILKHEAQCSYRPYSCPYPGSECAVVGDIPYLVAHLRDAHKVGMQSGQGRPKSNPDKVENAAWMLTVFNCFGHYFCLQYEATQMGMVPVYMVYLRFMGEKEEADKYGYSLEVTGKEEKKLTWEGVPRSIRDSESRDGLIIERSMALLLSEGDHKERTLRAKGKIWKQQ</sequence>
<evidence type="ECO:0000313" key="14">
    <source>
        <dbReference type="Proteomes" id="UP001472677"/>
    </source>
</evidence>
<feature type="domain" description="RING-type" evidence="11">
    <location>
        <begin position="22"/>
        <end position="58"/>
    </location>
</feature>
<dbReference type="InterPro" id="IPR049548">
    <property type="entry name" value="Sina-like_RING"/>
</dbReference>
<dbReference type="CDD" id="cd16571">
    <property type="entry name" value="RING-HC_SIAHs"/>
    <property type="match status" value="1"/>
</dbReference>
<evidence type="ECO:0000256" key="1">
    <source>
        <dbReference type="ARBA" id="ARBA00000900"/>
    </source>
</evidence>
<evidence type="ECO:0000256" key="4">
    <source>
        <dbReference type="ARBA" id="ARBA00012483"/>
    </source>
</evidence>
<dbReference type="Pfam" id="PF21362">
    <property type="entry name" value="Sina_RING"/>
    <property type="match status" value="1"/>
</dbReference>
<accession>A0ABR2DU22</accession>
<dbReference type="InterPro" id="IPR008974">
    <property type="entry name" value="TRAF-like"/>
</dbReference>
<evidence type="ECO:0000256" key="10">
    <source>
        <dbReference type="PROSITE-ProRule" id="PRU00455"/>
    </source>
</evidence>
<reference evidence="13 14" key="1">
    <citation type="journal article" date="2024" name="G3 (Bethesda)">
        <title>Genome assembly of Hibiscus sabdariffa L. provides insights into metabolisms of medicinal natural products.</title>
        <authorList>
            <person name="Kim T."/>
        </authorList>
    </citation>
    <scope>NUCLEOTIDE SEQUENCE [LARGE SCALE GENOMIC DNA]</scope>
    <source>
        <strain evidence="13">TK-2024</strain>
        <tissue evidence="13">Old leaves</tissue>
    </source>
</reference>
<dbReference type="PROSITE" id="PS51081">
    <property type="entry name" value="ZF_SIAH"/>
    <property type="match status" value="1"/>
</dbReference>
<dbReference type="InterPro" id="IPR013010">
    <property type="entry name" value="Znf_SIAH"/>
</dbReference>
<evidence type="ECO:0000256" key="6">
    <source>
        <dbReference type="ARBA" id="ARBA00022723"/>
    </source>
</evidence>
<gene>
    <name evidence="13" type="ORF">V6N12_026836</name>
</gene>
<keyword evidence="7 10" id="KW-0863">Zinc-finger</keyword>
<dbReference type="InterPro" id="IPR013083">
    <property type="entry name" value="Znf_RING/FYVE/PHD"/>
</dbReference>
<comment type="pathway">
    <text evidence="2">Protein modification; protein ubiquitination.</text>
</comment>
<dbReference type="Proteomes" id="UP001472677">
    <property type="component" value="Unassembled WGS sequence"/>
</dbReference>
<dbReference type="EMBL" id="JBBPBM010000023">
    <property type="protein sequence ID" value="KAK8546032.1"/>
    <property type="molecule type" value="Genomic_DNA"/>
</dbReference>
<proteinExistence type="inferred from homology"/>
<keyword evidence="9" id="KW-0862">Zinc</keyword>
<evidence type="ECO:0000313" key="13">
    <source>
        <dbReference type="EMBL" id="KAK8546032.1"/>
    </source>
</evidence>
<dbReference type="InterPro" id="IPR052088">
    <property type="entry name" value="E3_ubiquitin-ligase_SINA"/>
</dbReference>
<evidence type="ECO:0000256" key="5">
    <source>
        <dbReference type="ARBA" id="ARBA00022679"/>
    </source>
</evidence>
<keyword evidence="14" id="KW-1185">Reference proteome</keyword>
<dbReference type="PANTHER" id="PTHR10315">
    <property type="entry name" value="E3 UBIQUITIN PROTEIN LIGASE SIAH"/>
    <property type="match status" value="1"/>
</dbReference>
<evidence type="ECO:0000256" key="8">
    <source>
        <dbReference type="ARBA" id="ARBA00022786"/>
    </source>
</evidence>
<comment type="similarity">
    <text evidence="3">Belongs to the SINA (Seven in absentia) family.</text>
</comment>